<dbReference type="InterPro" id="IPR009057">
    <property type="entry name" value="Homeodomain-like_sf"/>
</dbReference>
<keyword evidence="3" id="KW-0539">Nucleus</keyword>
<accession>A0A4Y2LK64</accession>
<evidence type="ECO:0000313" key="5">
    <source>
        <dbReference type="EMBL" id="GBN15128.1"/>
    </source>
</evidence>
<dbReference type="Proteomes" id="UP000499080">
    <property type="component" value="Unassembled WGS sequence"/>
</dbReference>
<comment type="caution">
    <text evidence="5">The sequence shown here is derived from an EMBL/GenBank/DDBJ whole genome shotgun (WGS) entry which is preliminary data.</text>
</comment>
<gene>
    <name evidence="5" type="ORF">AVEN_160918_1</name>
</gene>
<dbReference type="PROSITE" id="PS51253">
    <property type="entry name" value="HTH_CENPB"/>
    <property type="match status" value="1"/>
</dbReference>
<keyword evidence="6" id="KW-1185">Reference proteome</keyword>
<evidence type="ECO:0000313" key="6">
    <source>
        <dbReference type="Proteomes" id="UP000499080"/>
    </source>
</evidence>
<dbReference type="Pfam" id="PF03221">
    <property type="entry name" value="HTH_Tnp_Tc5"/>
    <property type="match status" value="1"/>
</dbReference>
<dbReference type="AlphaFoldDB" id="A0A4Y2LK64"/>
<proteinExistence type="predicted"/>
<dbReference type="OrthoDB" id="6422574at2759"/>
<sequence>MTGEKRKLNVLSVEDKIKVLKFLDENKLKKKVEIAAYFKIPSSTLSTIIKNRETIEKNYDAGSKKKMKIRNSTYPEVEECLRKWFVQCRHQNLSVSELMLQQKAEDFEKELDSEQ</sequence>
<reference evidence="5 6" key="1">
    <citation type="journal article" date="2019" name="Sci. Rep.">
        <title>Orb-weaving spider Araneus ventricosus genome elucidates the spidroin gene catalogue.</title>
        <authorList>
            <person name="Kono N."/>
            <person name="Nakamura H."/>
            <person name="Ohtoshi R."/>
            <person name="Moran D.A.P."/>
            <person name="Shinohara A."/>
            <person name="Yoshida Y."/>
            <person name="Fujiwara M."/>
            <person name="Mori M."/>
            <person name="Tomita M."/>
            <person name="Arakawa K."/>
        </authorList>
    </citation>
    <scope>NUCLEOTIDE SEQUENCE [LARGE SCALE GENOMIC DNA]</scope>
</reference>
<keyword evidence="2" id="KW-0238">DNA-binding</keyword>
<comment type="subcellular location">
    <subcellularLocation>
        <location evidence="1">Nucleus</location>
    </subcellularLocation>
</comment>
<dbReference type="InterPro" id="IPR006600">
    <property type="entry name" value="HTH_CenpB_DNA-bd_dom"/>
</dbReference>
<dbReference type="EMBL" id="BGPR01005989">
    <property type="protein sequence ID" value="GBN15128.1"/>
    <property type="molecule type" value="Genomic_DNA"/>
</dbReference>
<dbReference type="InterPro" id="IPR007889">
    <property type="entry name" value="HTH_Psq"/>
</dbReference>
<dbReference type="PANTHER" id="PTHR19303:SF73">
    <property type="entry name" value="PROTEIN PDC2"/>
    <property type="match status" value="1"/>
</dbReference>
<evidence type="ECO:0000256" key="2">
    <source>
        <dbReference type="ARBA" id="ARBA00023125"/>
    </source>
</evidence>
<protein>
    <recommendedName>
        <fullName evidence="4">HTH CENPB-type domain-containing protein</fullName>
    </recommendedName>
</protein>
<dbReference type="PANTHER" id="PTHR19303">
    <property type="entry name" value="TRANSPOSON"/>
    <property type="match status" value="1"/>
</dbReference>
<organism evidence="5 6">
    <name type="scientific">Araneus ventricosus</name>
    <name type="common">Orbweaver spider</name>
    <name type="synonym">Epeira ventricosa</name>
    <dbReference type="NCBI Taxonomy" id="182803"/>
    <lineage>
        <taxon>Eukaryota</taxon>
        <taxon>Metazoa</taxon>
        <taxon>Ecdysozoa</taxon>
        <taxon>Arthropoda</taxon>
        <taxon>Chelicerata</taxon>
        <taxon>Arachnida</taxon>
        <taxon>Araneae</taxon>
        <taxon>Araneomorphae</taxon>
        <taxon>Entelegynae</taxon>
        <taxon>Araneoidea</taxon>
        <taxon>Araneidae</taxon>
        <taxon>Araneus</taxon>
    </lineage>
</organism>
<dbReference type="SUPFAM" id="SSF46689">
    <property type="entry name" value="Homeodomain-like"/>
    <property type="match status" value="2"/>
</dbReference>
<evidence type="ECO:0000256" key="3">
    <source>
        <dbReference type="ARBA" id="ARBA00023242"/>
    </source>
</evidence>
<dbReference type="InterPro" id="IPR050863">
    <property type="entry name" value="CenT-Element_Derived"/>
</dbReference>
<dbReference type="GO" id="GO:0003677">
    <property type="term" value="F:DNA binding"/>
    <property type="evidence" value="ECO:0007669"/>
    <property type="project" value="UniProtKB-KW"/>
</dbReference>
<evidence type="ECO:0000256" key="1">
    <source>
        <dbReference type="ARBA" id="ARBA00004123"/>
    </source>
</evidence>
<dbReference type="Pfam" id="PF04218">
    <property type="entry name" value="CENP-B_N"/>
    <property type="match status" value="1"/>
</dbReference>
<feature type="domain" description="HTH CENPB-type" evidence="4">
    <location>
        <begin position="65"/>
        <end position="115"/>
    </location>
</feature>
<dbReference type="Gene3D" id="1.10.10.60">
    <property type="entry name" value="Homeodomain-like"/>
    <property type="match status" value="2"/>
</dbReference>
<name>A0A4Y2LK64_ARAVE</name>
<evidence type="ECO:0000259" key="4">
    <source>
        <dbReference type="PROSITE" id="PS51253"/>
    </source>
</evidence>
<dbReference type="GO" id="GO:0005634">
    <property type="term" value="C:nucleus"/>
    <property type="evidence" value="ECO:0007669"/>
    <property type="project" value="UniProtKB-SubCell"/>
</dbReference>